<name>F0JCC7_9BACT</name>
<dbReference type="EMBL" id="CP003220">
    <property type="protein sequence ID" value="EGB14425.1"/>
    <property type="molecule type" value="Genomic_DNA"/>
</dbReference>
<protein>
    <recommendedName>
        <fullName evidence="2">Ice-binding protein C-terminal domain-containing protein</fullName>
    </recommendedName>
</protein>
<dbReference type="HOGENOM" id="CLU_893493_0_0_7"/>
<feature type="chain" id="PRO_5003254891" description="Ice-binding protein C-terminal domain-containing protein" evidence="1">
    <location>
        <begin position="24"/>
        <end position="311"/>
    </location>
</feature>
<keyword evidence="1" id="KW-0732">Signal</keyword>
<evidence type="ECO:0000313" key="4">
    <source>
        <dbReference type="Proteomes" id="UP000007845"/>
    </source>
</evidence>
<evidence type="ECO:0000313" key="3">
    <source>
        <dbReference type="EMBL" id="EGB14425.1"/>
    </source>
</evidence>
<dbReference type="RefSeq" id="WP_014321853.1">
    <property type="nucleotide sequence ID" value="NC_016803.1"/>
</dbReference>
<dbReference type="AlphaFoldDB" id="F0JCC7"/>
<dbReference type="Proteomes" id="UP000007845">
    <property type="component" value="Chromosome"/>
</dbReference>
<reference evidence="3 4" key="1">
    <citation type="journal article" date="2011" name="J. Bacteriol.">
        <title>Genome sequence of the mercury-methylating strain Desulfovibrio desulfuricans ND132.</title>
        <authorList>
            <person name="Brown S.D."/>
            <person name="Gilmour C.C."/>
            <person name="Kucken A.M."/>
            <person name="Wall J.D."/>
            <person name="Elias D.A."/>
            <person name="Brandt C.C."/>
            <person name="Podar M."/>
            <person name="Chertkov O."/>
            <person name="Held B."/>
            <person name="Bruce D.C."/>
            <person name="Detter J.C."/>
            <person name="Tapia R."/>
            <person name="Han C.S."/>
            <person name="Goodwin L.A."/>
            <person name="Cheng J.F."/>
            <person name="Pitluck S."/>
            <person name="Woyke T."/>
            <person name="Mikhailova N."/>
            <person name="Ivanova N.N."/>
            <person name="Han J."/>
            <person name="Lucas S."/>
            <person name="Lapidus A.L."/>
            <person name="Land M.L."/>
            <person name="Hauser L.J."/>
            <person name="Palumbo A.V."/>
        </authorList>
    </citation>
    <scope>NUCLEOTIDE SEQUENCE [LARGE SCALE GENOMIC DNA]</scope>
    <source>
        <strain evidence="3 4">ND132</strain>
    </source>
</reference>
<evidence type="ECO:0000256" key="1">
    <source>
        <dbReference type="SAM" id="SignalP"/>
    </source>
</evidence>
<dbReference type="InterPro" id="IPR013424">
    <property type="entry name" value="Ice-binding_C"/>
</dbReference>
<gene>
    <name evidence="3" type="ORF">DND132_1213</name>
</gene>
<feature type="signal peptide" evidence="1">
    <location>
        <begin position="1"/>
        <end position="23"/>
    </location>
</feature>
<dbReference type="NCBIfam" id="TIGR02595">
    <property type="entry name" value="PEP_CTERM"/>
    <property type="match status" value="1"/>
</dbReference>
<dbReference type="KEGG" id="ddn:DND132_1213"/>
<feature type="domain" description="Ice-binding protein C-terminal" evidence="2">
    <location>
        <begin position="283"/>
        <end position="307"/>
    </location>
</feature>
<accession>F0JCC7</accession>
<evidence type="ECO:0000259" key="2">
    <source>
        <dbReference type="Pfam" id="PF07589"/>
    </source>
</evidence>
<dbReference type="Pfam" id="PF07589">
    <property type="entry name" value="PEP-CTERM"/>
    <property type="match status" value="1"/>
</dbReference>
<sequence precursor="true">MKRLSAIIMTMALTLLLSSVAYANFLGMDSSDSTYKWTISDMYQQIVDADGNNVDIDTSSLNSVLTSIADLLASGTELYLWGYINVTTVTDTGDVPPTNAWSENDIPDTVTGVFWGIQIVGVDTPDDPTAASILYFSGGQGAFYAGTSDGDSLPSLDVSDYTTDGILDVAALLAAESSWSDTGRFAELFATFDWTDGVLPSNTLITQVAQLTDRDETTGDVDNGTIAQGKFNLDVTSDNNFSELIDSNAYAGESDVEGQVAIQLYGQGGWDFSGESAHLNMTTVPEPSTFLLIGLGMVGCFAYARRRRNNA</sequence>
<keyword evidence="4" id="KW-1185">Reference proteome</keyword>
<proteinExistence type="predicted"/>
<dbReference type="STRING" id="641491.DND132_1213"/>
<organism evidence="3 4">
    <name type="scientific">Pseudodesulfovibrio mercurii</name>
    <dbReference type="NCBI Taxonomy" id="641491"/>
    <lineage>
        <taxon>Bacteria</taxon>
        <taxon>Pseudomonadati</taxon>
        <taxon>Thermodesulfobacteriota</taxon>
        <taxon>Desulfovibrionia</taxon>
        <taxon>Desulfovibrionales</taxon>
        <taxon>Desulfovibrionaceae</taxon>
    </lineage>
</organism>